<dbReference type="CDD" id="cd00338">
    <property type="entry name" value="Ser_Recombinase"/>
    <property type="match status" value="1"/>
</dbReference>
<organism evidence="2 3">
    <name type="scientific">Pseudogemmobacter humi</name>
    <dbReference type="NCBI Taxonomy" id="2483812"/>
    <lineage>
        <taxon>Bacteria</taxon>
        <taxon>Pseudomonadati</taxon>
        <taxon>Pseudomonadota</taxon>
        <taxon>Alphaproteobacteria</taxon>
        <taxon>Rhodobacterales</taxon>
        <taxon>Paracoccaceae</taxon>
        <taxon>Pseudogemmobacter</taxon>
    </lineage>
</organism>
<dbReference type="PROSITE" id="PS51736">
    <property type="entry name" value="RECOMBINASES_3"/>
    <property type="match status" value="1"/>
</dbReference>
<evidence type="ECO:0000313" key="3">
    <source>
        <dbReference type="Proteomes" id="UP000277498"/>
    </source>
</evidence>
<dbReference type="Pfam" id="PF00239">
    <property type="entry name" value="Resolvase"/>
    <property type="match status" value="1"/>
</dbReference>
<proteinExistence type="predicted"/>
<dbReference type="OrthoDB" id="7277848at2"/>
<evidence type="ECO:0000313" key="2">
    <source>
        <dbReference type="EMBL" id="VDC19221.1"/>
    </source>
</evidence>
<accession>A0A3P5WWB8</accession>
<dbReference type="Gene3D" id="3.40.50.1390">
    <property type="entry name" value="Resolvase, N-terminal catalytic domain"/>
    <property type="match status" value="1"/>
</dbReference>
<sequence length="85" mass="9657">MPKAALYARYSSDLQSPESIDDQIRECREFAARKGWDVAQIYDDEAISGAAVRSRAGMLRMLDDARNGRFDILFAEALDRISRDQ</sequence>
<dbReference type="PANTHER" id="PTHR30461">
    <property type="entry name" value="DNA-INVERTASE FROM LAMBDOID PROPHAGE"/>
    <property type="match status" value="1"/>
</dbReference>
<dbReference type="InterPro" id="IPR006119">
    <property type="entry name" value="Resolv_N"/>
</dbReference>
<dbReference type="Proteomes" id="UP000277498">
    <property type="component" value="Unassembled WGS sequence"/>
</dbReference>
<dbReference type="GO" id="GO:0003677">
    <property type="term" value="F:DNA binding"/>
    <property type="evidence" value="ECO:0007669"/>
    <property type="project" value="InterPro"/>
</dbReference>
<gene>
    <name evidence="2" type="ORF">XINFAN_00117</name>
</gene>
<reference evidence="2 3" key="1">
    <citation type="submission" date="2018-11" db="EMBL/GenBank/DDBJ databases">
        <authorList>
            <person name="Criscuolo A."/>
        </authorList>
    </citation>
    <scope>NUCLEOTIDE SEQUENCE [LARGE SCALE GENOMIC DNA]</scope>
    <source>
        <strain evidence="2">ACIP111625</strain>
    </source>
</reference>
<dbReference type="GO" id="GO:0000150">
    <property type="term" value="F:DNA strand exchange activity"/>
    <property type="evidence" value="ECO:0007669"/>
    <property type="project" value="InterPro"/>
</dbReference>
<evidence type="ECO:0000259" key="1">
    <source>
        <dbReference type="PROSITE" id="PS51736"/>
    </source>
</evidence>
<dbReference type="PANTHER" id="PTHR30461:SF23">
    <property type="entry name" value="DNA RECOMBINASE-RELATED"/>
    <property type="match status" value="1"/>
</dbReference>
<dbReference type="SUPFAM" id="SSF53041">
    <property type="entry name" value="Resolvase-like"/>
    <property type="match status" value="1"/>
</dbReference>
<dbReference type="AlphaFoldDB" id="A0A3P5WWB8"/>
<feature type="domain" description="Resolvase/invertase-type recombinase catalytic" evidence="1">
    <location>
        <begin position="3"/>
        <end position="85"/>
    </location>
</feature>
<dbReference type="InterPro" id="IPR036162">
    <property type="entry name" value="Resolvase-like_N_sf"/>
</dbReference>
<dbReference type="SMART" id="SM00857">
    <property type="entry name" value="Resolvase"/>
    <property type="match status" value="1"/>
</dbReference>
<name>A0A3P5WWB8_9RHOB</name>
<dbReference type="EMBL" id="UXAW01000029">
    <property type="protein sequence ID" value="VDC19221.1"/>
    <property type="molecule type" value="Genomic_DNA"/>
</dbReference>
<dbReference type="InterPro" id="IPR050639">
    <property type="entry name" value="SSR_resolvase"/>
</dbReference>
<protein>
    <recommendedName>
        <fullName evidence="1">Resolvase/invertase-type recombinase catalytic domain-containing protein</fullName>
    </recommendedName>
</protein>
<keyword evidence="3" id="KW-1185">Reference proteome</keyword>